<protein>
    <recommendedName>
        <fullName evidence="10">Shikimate dehydrogenase (NADP(+))</fullName>
        <shortName evidence="10">SDH</shortName>
        <ecNumber evidence="10">1.1.1.25</ecNumber>
    </recommendedName>
</protein>
<feature type="binding site" evidence="10">
    <location>
        <position position="219"/>
    </location>
    <ligand>
        <name>NADP(+)</name>
        <dbReference type="ChEBI" id="CHEBI:58349"/>
    </ligand>
</feature>
<evidence type="ECO:0000256" key="6">
    <source>
        <dbReference type="ARBA" id="ARBA00049442"/>
    </source>
</evidence>
<dbReference type="PANTHER" id="PTHR21089">
    <property type="entry name" value="SHIKIMATE DEHYDROGENASE"/>
    <property type="match status" value="1"/>
</dbReference>
<comment type="pathway">
    <text evidence="1 10">Metabolic intermediate biosynthesis; chorismate biosynthesis; chorismate from D-erythrose 4-phosphate and phosphoenolpyruvate: step 4/7.</text>
</comment>
<dbReference type="Gene3D" id="3.40.50.720">
    <property type="entry name" value="NAD(P)-binding Rossmann-like Domain"/>
    <property type="match status" value="1"/>
</dbReference>
<dbReference type="EC" id="1.1.1.25" evidence="10"/>
<feature type="binding site" evidence="10">
    <location>
        <position position="87"/>
    </location>
    <ligand>
        <name>shikimate</name>
        <dbReference type="ChEBI" id="CHEBI:36208"/>
    </ligand>
</feature>
<feature type="binding site" evidence="10">
    <location>
        <position position="242"/>
    </location>
    <ligand>
        <name>NADP(+)</name>
        <dbReference type="ChEBI" id="CHEBI:58349"/>
    </ligand>
</feature>
<evidence type="ECO:0000256" key="8">
    <source>
        <dbReference type="ARBA" id="ARBA00052329"/>
    </source>
</evidence>
<dbReference type="SUPFAM" id="SSF51735">
    <property type="entry name" value="NAD(P)-binding Rossmann-fold domains"/>
    <property type="match status" value="1"/>
</dbReference>
<feature type="binding site" evidence="10">
    <location>
        <position position="249"/>
    </location>
    <ligand>
        <name>shikimate</name>
        <dbReference type="ChEBI" id="CHEBI:36208"/>
    </ligand>
</feature>
<evidence type="ECO:0000313" key="14">
    <source>
        <dbReference type="EMBL" id="KWW11091.1"/>
    </source>
</evidence>
<feature type="binding site" evidence="10">
    <location>
        <begin position="151"/>
        <end position="156"/>
    </location>
    <ligand>
        <name>NADP(+)</name>
        <dbReference type="ChEBI" id="CHEBI:58349"/>
    </ligand>
</feature>
<evidence type="ECO:0000256" key="9">
    <source>
        <dbReference type="ARBA" id="ARBA00060613"/>
    </source>
</evidence>
<evidence type="ECO:0000256" key="10">
    <source>
        <dbReference type="HAMAP-Rule" id="MF_00222"/>
    </source>
</evidence>
<dbReference type="InterPro" id="IPR022893">
    <property type="entry name" value="Shikimate_DH_fam"/>
</dbReference>
<dbReference type="NCBIfam" id="NF001319">
    <property type="entry name" value="PRK00258.3-3"/>
    <property type="match status" value="1"/>
</dbReference>
<dbReference type="FunFam" id="3.40.50.720:FF:000086">
    <property type="entry name" value="Quinate/shikimate dehydrogenase"/>
    <property type="match status" value="1"/>
</dbReference>
<dbReference type="InterPro" id="IPR011342">
    <property type="entry name" value="Shikimate_DH"/>
</dbReference>
<feature type="binding site" evidence="10">
    <location>
        <begin position="127"/>
        <end position="131"/>
    </location>
    <ligand>
        <name>NADP(+)</name>
        <dbReference type="ChEBI" id="CHEBI:58349"/>
    </ligand>
</feature>
<reference evidence="14 15" key="1">
    <citation type="submission" date="2015-11" db="EMBL/GenBank/DDBJ databases">
        <title>Genome Sequence of Bacillus simplex strain VanAntwerpen2.</title>
        <authorList>
            <person name="Couger M.B."/>
        </authorList>
    </citation>
    <scope>NUCLEOTIDE SEQUENCE [LARGE SCALE GENOMIC DNA]</scope>
    <source>
        <strain evidence="14 15">VanAntwerpen02</strain>
    </source>
</reference>
<dbReference type="InterPro" id="IPR046346">
    <property type="entry name" value="Aminoacid_DH-like_N_sf"/>
</dbReference>
<comment type="similarity">
    <text evidence="10">Belongs to the shikimate dehydrogenase family.</text>
</comment>
<feature type="domain" description="SDH C-terminal" evidence="13">
    <location>
        <begin position="242"/>
        <end position="271"/>
    </location>
</feature>
<evidence type="ECO:0000256" key="7">
    <source>
        <dbReference type="ARBA" id="ARBA00051639"/>
    </source>
</evidence>
<comment type="catalytic activity">
    <reaction evidence="7">
        <text>L-quinate + NAD(+) = 3-dehydroquinate + NADH + H(+)</text>
        <dbReference type="Rhea" id="RHEA:22364"/>
        <dbReference type="ChEBI" id="CHEBI:15378"/>
        <dbReference type="ChEBI" id="CHEBI:29751"/>
        <dbReference type="ChEBI" id="CHEBI:32364"/>
        <dbReference type="ChEBI" id="CHEBI:57540"/>
        <dbReference type="ChEBI" id="CHEBI:57945"/>
        <dbReference type="EC" id="1.1.1.24"/>
    </reaction>
</comment>
<feature type="binding site" evidence="10">
    <location>
        <begin position="15"/>
        <end position="17"/>
    </location>
    <ligand>
        <name>shikimate</name>
        <dbReference type="ChEBI" id="CHEBI:36208"/>
    </ligand>
</feature>
<feature type="binding site" evidence="10">
    <location>
        <position position="62"/>
    </location>
    <ligand>
        <name>shikimate</name>
        <dbReference type="ChEBI" id="CHEBI:36208"/>
    </ligand>
</feature>
<dbReference type="RefSeq" id="WP_061144533.1">
    <property type="nucleotide sequence ID" value="NZ_LNNH01000058.1"/>
</dbReference>
<evidence type="ECO:0000259" key="12">
    <source>
        <dbReference type="Pfam" id="PF08501"/>
    </source>
</evidence>
<dbReference type="GO" id="GO:0052734">
    <property type="term" value="F:shikimate 3-dehydrogenase (NAD+) activity"/>
    <property type="evidence" value="ECO:0007669"/>
    <property type="project" value="RHEA"/>
</dbReference>
<comment type="subunit">
    <text evidence="10">Homodimer.</text>
</comment>
<dbReference type="HAMAP" id="MF_00222">
    <property type="entry name" value="Shikimate_DH_AroE"/>
    <property type="match status" value="1"/>
</dbReference>
<dbReference type="PANTHER" id="PTHR21089:SF1">
    <property type="entry name" value="BIFUNCTIONAL 3-DEHYDROQUINATE DEHYDRATASE_SHIKIMATE DEHYDROGENASE, CHLOROPLASTIC"/>
    <property type="match status" value="1"/>
</dbReference>
<dbReference type="Gene3D" id="3.40.50.10860">
    <property type="entry name" value="Leucine Dehydrogenase, chain A, domain 1"/>
    <property type="match status" value="1"/>
</dbReference>
<keyword evidence="2 10" id="KW-0028">Amino-acid biosynthesis</keyword>
<dbReference type="InterPro" id="IPR041121">
    <property type="entry name" value="SDH_C"/>
</dbReference>
<evidence type="ECO:0000256" key="1">
    <source>
        <dbReference type="ARBA" id="ARBA00004871"/>
    </source>
</evidence>
<keyword evidence="5 10" id="KW-0057">Aromatic amino acid biosynthesis</keyword>
<dbReference type="GO" id="GO:0005829">
    <property type="term" value="C:cytosol"/>
    <property type="evidence" value="ECO:0007669"/>
    <property type="project" value="TreeGrafter"/>
</dbReference>
<comment type="caution">
    <text evidence="14">The sequence shown here is derived from an EMBL/GenBank/DDBJ whole genome shotgun (WGS) entry which is preliminary data.</text>
</comment>
<keyword evidence="15" id="KW-1185">Reference proteome</keyword>
<dbReference type="Pfam" id="PF08501">
    <property type="entry name" value="Shikimate_dh_N"/>
    <property type="match status" value="1"/>
</dbReference>
<evidence type="ECO:0000256" key="3">
    <source>
        <dbReference type="ARBA" id="ARBA00022857"/>
    </source>
</evidence>
<feature type="domain" description="Quinate/shikimate 5-dehydrogenase/glutamyl-tRNA reductase" evidence="11">
    <location>
        <begin position="111"/>
        <end position="194"/>
    </location>
</feature>
<evidence type="ECO:0000256" key="2">
    <source>
        <dbReference type="ARBA" id="ARBA00022605"/>
    </source>
</evidence>
<evidence type="ECO:0000256" key="5">
    <source>
        <dbReference type="ARBA" id="ARBA00023141"/>
    </source>
</evidence>
<dbReference type="Pfam" id="PF01488">
    <property type="entry name" value="Shikimate_DH"/>
    <property type="match status" value="1"/>
</dbReference>
<comment type="function">
    <text evidence="10">Involved in the biosynthesis of the chorismate, which leads to the biosynthesis of aromatic amino acids. Catalyzes the reversible NADPH linked reduction of 3-dehydroshikimate (DHSA) to yield shikimate (SA).</text>
</comment>
<proteinExistence type="inferred from homology"/>
<evidence type="ECO:0000313" key="15">
    <source>
        <dbReference type="Proteomes" id="UP000064189"/>
    </source>
</evidence>
<dbReference type="GO" id="GO:0050661">
    <property type="term" value="F:NADP binding"/>
    <property type="evidence" value="ECO:0007669"/>
    <property type="project" value="InterPro"/>
</dbReference>
<comment type="catalytic activity">
    <reaction evidence="8">
        <text>shikimate + NAD(+) = 3-dehydroshikimate + NADH + H(+)</text>
        <dbReference type="Rhea" id="RHEA:17741"/>
        <dbReference type="ChEBI" id="CHEBI:15378"/>
        <dbReference type="ChEBI" id="CHEBI:16630"/>
        <dbReference type="ChEBI" id="CHEBI:36208"/>
        <dbReference type="ChEBI" id="CHEBI:57540"/>
        <dbReference type="ChEBI" id="CHEBI:57945"/>
    </reaction>
</comment>
<dbReference type="GO" id="GO:0030266">
    <property type="term" value="F:quinate 3-dehydrogenase (NAD+) activity"/>
    <property type="evidence" value="ECO:0007669"/>
    <property type="project" value="UniProtKB-EC"/>
</dbReference>
<dbReference type="SUPFAM" id="SSF53223">
    <property type="entry name" value="Aminoacid dehydrogenase-like, N-terminal domain"/>
    <property type="match status" value="1"/>
</dbReference>
<dbReference type="GO" id="GO:0008652">
    <property type="term" value="P:amino acid biosynthetic process"/>
    <property type="evidence" value="ECO:0007669"/>
    <property type="project" value="UniProtKB-KW"/>
</dbReference>
<dbReference type="InterPro" id="IPR036291">
    <property type="entry name" value="NAD(P)-bd_dom_sf"/>
</dbReference>
<name>A0A109MS22_9BACI</name>
<dbReference type="InterPro" id="IPR013708">
    <property type="entry name" value="Shikimate_DH-bd_N"/>
</dbReference>
<organism evidence="14 15">
    <name type="scientific">Peribacillus simplex</name>
    <dbReference type="NCBI Taxonomy" id="1478"/>
    <lineage>
        <taxon>Bacteria</taxon>
        <taxon>Bacillati</taxon>
        <taxon>Bacillota</taxon>
        <taxon>Bacilli</taxon>
        <taxon>Bacillales</taxon>
        <taxon>Bacillaceae</taxon>
        <taxon>Peribacillus</taxon>
    </lineage>
</organism>
<keyword evidence="3 10" id="KW-0521">NADP</keyword>
<evidence type="ECO:0000259" key="13">
    <source>
        <dbReference type="Pfam" id="PF18317"/>
    </source>
</evidence>
<feature type="binding site" evidence="10">
    <location>
        <position position="78"/>
    </location>
    <ligand>
        <name>NADP(+)</name>
        <dbReference type="ChEBI" id="CHEBI:58349"/>
    </ligand>
</feature>
<dbReference type="GO" id="GO:0004764">
    <property type="term" value="F:shikimate 3-dehydrogenase (NADP+) activity"/>
    <property type="evidence" value="ECO:0007669"/>
    <property type="project" value="UniProtKB-UniRule"/>
</dbReference>
<gene>
    <name evidence="10" type="primary">aroE</name>
    <name evidence="14" type="ORF">AS888_10410</name>
</gene>
<dbReference type="NCBIfam" id="TIGR00507">
    <property type="entry name" value="aroE"/>
    <property type="match status" value="1"/>
</dbReference>
<dbReference type="GO" id="GO:0009073">
    <property type="term" value="P:aromatic amino acid family biosynthetic process"/>
    <property type="evidence" value="ECO:0007669"/>
    <property type="project" value="UniProtKB-KW"/>
</dbReference>
<dbReference type="InterPro" id="IPR006151">
    <property type="entry name" value="Shikm_DH/Glu-tRNA_Rdtase"/>
</dbReference>
<dbReference type="AlphaFoldDB" id="A0A109MS22"/>
<keyword evidence="4 10" id="KW-0560">Oxidoreductase</keyword>
<feature type="domain" description="Shikimate dehydrogenase substrate binding N-terminal" evidence="12">
    <location>
        <begin position="7"/>
        <end position="89"/>
    </location>
</feature>
<accession>A0A109MS22</accession>
<feature type="active site" description="Proton acceptor" evidence="10">
    <location>
        <position position="66"/>
    </location>
</feature>
<comment type="catalytic activity">
    <reaction evidence="6 10">
        <text>shikimate + NADP(+) = 3-dehydroshikimate + NADPH + H(+)</text>
        <dbReference type="Rhea" id="RHEA:17737"/>
        <dbReference type="ChEBI" id="CHEBI:15378"/>
        <dbReference type="ChEBI" id="CHEBI:16630"/>
        <dbReference type="ChEBI" id="CHEBI:36208"/>
        <dbReference type="ChEBI" id="CHEBI:57783"/>
        <dbReference type="ChEBI" id="CHEBI:58349"/>
        <dbReference type="EC" id="1.1.1.25"/>
    </reaction>
</comment>
<evidence type="ECO:0000259" key="11">
    <source>
        <dbReference type="Pfam" id="PF01488"/>
    </source>
</evidence>
<dbReference type="Proteomes" id="UP000064189">
    <property type="component" value="Unassembled WGS sequence"/>
</dbReference>
<dbReference type="Pfam" id="PF18317">
    <property type="entry name" value="SDH_C"/>
    <property type="match status" value="1"/>
</dbReference>
<feature type="binding site" evidence="10">
    <location>
        <position position="221"/>
    </location>
    <ligand>
        <name>shikimate</name>
        <dbReference type="ChEBI" id="CHEBI:36208"/>
    </ligand>
</feature>
<dbReference type="CDD" id="cd01065">
    <property type="entry name" value="NAD_bind_Shikimate_DH"/>
    <property type="match status" value="1"/>
</dbReference>
<dbReference type="UniPathway" id="UPA00053">
    <property type="reaction ID" value="UER00087"/>
</dbReference>
<sequence length="280" mass="30512">MKKIYGVMGDPIAHSMSPDIHNDAFEKENIEAVYHHFHVTKEGLNDAVKGMKALGIEGFNITIPHKESIIPFLDEVDELALAIGAVNTVVNKNGRFIGYNTDGKGFFKSLCDEISGDMKAKKTLVIGAGGAARAIYFTLVKEGVKQVDIANRTKERAAELVSDCPYDKISKALSIIEAEQSLSQYDLIIQTTSSGMSPEYDHSPLNVDRLKTGAIVSDIIYNPLQTKLLREASEKGAKTQNGLGMFINQGALAFEIWTGIMPDTARMTDIVLNKLGGNTC</sequence>
<dbReference type="GO" id="GO:0009423">
    <property type="term" value="P:chorismate biosynthetic process"/>
    <property type="evidence" value="ECO:0007669"/>
    <property type="project" value="UniProtKB-UniRule"/>
</dbReference>
<comment type="pathway">
    <text evidence="9">Aromatic compound metabolism; 3,4-dihydroxybenzoate biosynthesis; 3-dehydroquinate from D-quinate (NAD(+) route).</text>
</comment>
<dbReference type="GO" id="GO:0019632">
    <property type="term" value="P:shikimate metabolic process"/>
    <property type="evidence" value="ECO:0007669"/>
    <property type="project" value="InterPro"/>
</dbReference>
<feature type="binding site" evidence="10">
    <location>
        <position position="102"/>
    </location>
    <ligand>
        <name>shikimate</name>
        <dbReference type="ChEBI" id="CHEBI:36208"/>
    </ligand>
</feature>
<evidence type="ECO:0000256" key="4">
    <source>
        <dbReference type="ARBA" id="ARBA00023002"/>
    </source>
</evidence>
<dbReference type="EMBL" id="LNNH01000058">
    <property type="protein sequence ID" value="KWW11091.1"/>
    <property type="molecule type" value="Genomic_DNA"/>
</dbReference>